<keyword evidence="2" id="KW-0732">Signal</keyword>
<accession>A0AAV9D2N7</accession>
<keyword evidence="4" id="KW-1185">Reference proteome</keyword>
<dbReference type="EMBL" id="JAUJYO010000016">
    <property type="protein sequence ID" value="KAK1294383.1"/>
    <property type="molecule type" value="Genomic_DNA"/>
</dbReference>
<name>A0AAV9D2N7_ACOCL</name>
<feature type="chain" id="PRO_5043810073" evidence="2">
    <location>
        <begin position="18"/>
        <end position="74"/>
    </location>
</feature>
<protein>
    <submittedName>
        <fullName evidence="3">Uncharacterized protein</fullName>
    </submittedName>
</protein>
<feature type="region of interest" description="Disordered" evidence="1">
    <location>
        <begin position="46"/>
        <end position="74"/>
    </location>
</feature>
<evidence type="ECO:0000313" key="4">
    <source>
        <dbReference type="Proteomes" id="UP001180020"/>
    </source>
</evidence>
<dbReference type="Proteomes" id="UP001180020">
    <property type="component" value="Unassembled WGS sequence"/>
</dbReference>
<feature type="signal peptide" evidence="2">
    <location>
        <begin position="1"/>
        <end position="17"/>
    </location>
</feature>
<evidence type="ECO:0000313" key="3">
    <source>
        <dbReference type="EMBL" id="KAK1294383.1"/>
    </source>
</evidence>
<reference evidence="3" key="1">
    <citation type="journal article" date="2023" name="Nat. Commun.">
        <title>Diploid and tetraploid genomes of Acorus and the evolution of monocots.</title>
        <authorList>
            <person name="Ma L."/>
            <person name="Liu K.W."/>
            <person name="Li Z."/>
            <person name="Hsiao Y.Y."/>
            <person name="Qi Y."/>
            <person name="Fu T."/>
            <person name="Tang G.D."/>
            <person name="Zhang D."/>
            <person name="Sun W.H."/>
            <person name="Liu D.K."/>
            <person name="Li Y."/>
            <person name="Chen G.Z."/>
            <person name="Liu X.D."/>
            <person name="Liao X.Y."/>
            <person name="Jiang Y.T."/>
            <person name="Yu X."/>
            <person name="Hao Y."/>
            <person name="Huang J."/>
            <person name="Zhao X.W."/>
            <person name="Ke S."/>
            <person name="Chen Y.Y."/>
            <person name="Wu W.L."/>
            <person name="Hsu J.L."/>
            <person name="Lin Y.F."/>
            <person name="Huang M.D."/>
            <person name="Li C.Y."/>
            <person name="Huang L."/>
            <person name="Wang Z.W."/>
            <person name="Zhao X."/>
            <person name="Zhong W.Y."/>
            <person name="Peng D.H."/>
            <person name="Ahmad S."/>
            <person name="Lan S."/>
            <person name="Zhang J.S."/>
            <person name="Tsai W.C."/>
            <person name="Van de Peer Y."/>
            <person name="Liu Z.J."/>
        </authorList>
    </citation>
    <scope>NUCLEOTIDE SEQUENCE</scope>
    <source>
        <strain evidence="3">CP</strain>
    </source>
</reference>
<sequence>MLAFAWPTLTFLHACEWFLHSLYKEDMEDKVIVITSASYSIREVGTGDEKATAGVHGGGDQTDEGGQRDVPGGQ</sequence>
<proteinExistence type="predicted"/>
<reference evidence="3" key="2">
    <citation type="submission" date="2023-06" db="EMBL/GenBank/DDBJ databases">
        <authorList>
            <person name="Ma L."/>
            <person name="Liu K.-W."/>
            <person name="Li Z."/>
            <person name="Hsiao Y.-Y."/>
            <person name="Qi Y."/>
            <person name="Fu T."/>
            <person name="Tang G."/>
            <person name="Zhang D."/>
            <person name="Sun W.-H."/>
            <person name="Liu D.-K."/>
            <person name="Li Y."/>
            <person name="Chen G.-Z."/>
            <person name="Liu X.-D."/>
            <person name="Liao X.-Y."/>
            <person name="Jiang Y.-T."/>
            <person name="Yu X."/>
            <person name="Hao Y."/>
            <person name="Huang J."/>
            <person name="Zhao X.-W."/>
            <person name="Ke S."/>
            <person name="Chen Y.-Y."/>
            <person name="Wu W.-L."/>
            <person name="Hsu J.-L."/>
            <person name="Lin Y.-F."/>
            <person name="Huang M.-D."/>
            <person name="Li C.-Y."/>
            <person name="Huang L."/>
            <person name="Wang Z.-W."/>
            <person name="Zhao X."/>
            <person name="Zhong W.-Y."/>
            <person name="Peng D.-H."/>
            <person name="Ahmad S."/>
            <person name="Lan S."/>
            <person name="Zhang J.-S."/>
            <person name="Tsai W.-C."/>
            <person name="Van De Peer Y."/>
            <person name="Liu Z.-J."/>
        </authorList>
    </citation>
    <scope>NUCLEOTIDE SEQUENCE</scope>
    <source>
        <strain evidence="3">CP</strain>
        <tissue evidence="3">Leaves</tissue>
    </source>
</reference>
<gene>
    <name evidence="3" type="ORF">QJS10_CPA16g01088</name>
</gene>
<evidence type="ECO:0000256" key="2">
    <source>
        <dbReference type="SAM" id="SignalP"/>
    </source>
</evidence>
<evidence type="ECO:0000256" key="1">
    <source>
        <dbReference type="SAM" id="MobiDB-lite"/>
    </source>
</evidence>
<organism evidence="3 4">
    <name type="scientific">Acorus calamus</name>
    <name type="common">Sweet flag</name>
    <dbReference type="NCBI Taxonomy" id="4465"/>
    <lineage>
        <taxon>Eukaryota</taxon>
        <taxon>Viridiplantae</taxon>
        <taxon>Streptophyta</taxon>
        <taxon>Embryophyta</taxon>
        <taxon>Tracheophyta</taxon>
        <taxon>Spermatophyta</taxon>
        <taxon>Magnoliopsida</taxon>
        <taxon>Liliopsida</taxon>
        <taxon>Acoraceae</taxon>
        <taxon>Acorus</taxon>
    </lineage>
</organism>
<comment type="caution">
    <text evidence="3">The sequence shown here is derived from an EMBL/GenBank/DDBJ whole genome shotgun (WGS) entry which is preliminary data.</text>
</comment>
<dbReference type="AlphaFoldDB" id="A0AAV9D2N7"/>